<feature type="domain" description="HTH tetR-type" evidence="5">
    <location>
        <begin position="13"/>
        <end position="73"/>
    </location>
</feature>
<dbReference type="InterPro" id="IPR050109">
    <property type="entry name" value="HTH-type_TetR-like_transc_reg"/>
</dbReference>
<evidence type="ECO:0000259" key="5">
    <source>
        <dbReference type="PROSITE" id="PS50977"/>
    </source>
</evidence>
<feature type="DNA-binding region" description="H-T-H motif" evidence="4">
    <location>
        <begin position="36"/>
        <end position="55"/>
    </location>
</feature>
<evidence type="ECO:0000256" key="4">
    <source>
        <dbReference type="PROSITE-ProRule" id="PRU00335"/>
    </source>
</evidence>
<name>A0A3N1D4E1_9ACTN</name>
<sequence length="193" mass="21702">MTGTQGLRERKKAETRLAVYRAAMRLTVEVGYENVTVEAIAEAANISRRTFFNYFSDKADALMYGEEERHRSLIAAFRERPAEESGWTALHAAAVDLYGRFEEPDREWIARTLLARRHPALLARQLANLMHLEQQLAALIAERDADTGVRPRVIAAAMLASVRAATNLWLDDDQSRLLPEILHEALSAVASPF</sequence>
<evidence type="ECO:0000256" key="2">
    <source>
        <dbReference type="ARBA" id="ARBA00023125"/>
    </source>
</evidence>
<dbReference type="InterPro" id="IPR001647">
    <property type="entry name" value="HTH_TetR"/>
</dbReference>
<evidence type="ECO:0000256" key="3">
    <source>
        <dbReference type="ARBA" id="ARBA00023163"/>
    </source>
</evidence>
<dbReference type="GO" id="GO:0000976">
    <property type="term" value="F:transcription cis-regulatory region binding"/>
    <property type="evidence" value="ECO:0007669"/>
    <property type="project" value="TreeGrafter"/>
</dbReference>
<dbReference type="PRINTS" id="PR00455">
    <property type="entry name" value="HTHTETR"/>
</dbReference>
<dbReference type="Pfam" id="PF00440">
    <property type="entry name" value="TetR_N"/>
    <property type="match status" value="1"/>
</dbReference>
<reference evidence="6 7" key="1">
    <citation type="submission" date="2018-11" db="EMBL/GenBank/DDBJ databases">
        <title>Sequencing the genomes of 1000 actinobacteria strains.</title>
        <authorList>
            <person name="Klenk H.-P."/>
        </authorList>
    </citation>
    <scope>NUCLEOTIDE SEQUENCE [LARGE SCALE GENOMIC DNA]</scope>
    <source>
        <strain evidence="6 7">DSM 44254</strain>
    </source>
</reference>
<dbReference type="OrthoDB" id="8688418at2"/>
<dbReference type="Proteomes" id="UP000272400">
    <property type="component" value="Unassembled WGS sequence"/>
</dbReference>
<keyword evidence="2 4" id="KW-0238">DNA-binding</keyword>
<comment type="caution">
    <text evidence="6">The sequence shown here is derived from an EMBL/GenBank/DDBJ whole genome shotgun (WGS) entry which is preliminary data.</text>
</comment>
<dbReference type="EMBL" id="RJKE01000001">
    <property type="protein sequence ID" value="ROO88346.1"/>
    <property type="molecule type" value="Genomic_DNA"/>
</dbReference>
<proteinExistence type="predicted"/>
<keyword evidence="1" id="KW-0805">Transcription regulation</keyword>
<gene>
    <name evidence="6" type="ORF">EDD29_6011</name>
</gene>
<dbReference type="PANTHER" id="PTHR30055">
    <property type="entry name" value="HTH-TYPE TRANSCRIPTIONAL REGULATOR RUTR"/>
    <property type="match status" value="1"/>
</dbReference>
<dbReference type="PROSITE" id="PS01081">
    <property type="entry name" value="HTH_TETR_1"/>
    <property type="match status" value="1"/>
</dbReference>
<keyword evidence="3" id="KW-0804">Transcription</keyword>
<dbReference type="InterPro" id="IPR023772">
    <property type="entry name" value="DNA-bd_HTH_TetR-type_CS"/>
</dbReference>
<evidence type="ECO:0000313" key="7">
    <source>
        <dbReference type="Proteomes" id="UP000272400"/>
    </source>
</evidence>
<dbReference type="AlphaFoldDB" id="A0A3N1D4E1"/>
<dbReference type="GO" id="GO:0003700">
    <property type="term" value="F:DNA-binding transcription factor activity"/>
    <property type="evidence" value="ECO:0007669"/>
    <property type="project" value="TreeGrafter"/>
</dbReference>
<dbReference type="Gene3D" id="1.10.10.60">
    <property type="entry name" value="Homeodomain-like"/>
    <property type="match status" value="1"/>
</dbReference>
<dbReference type="InterPro" id="IPR041347">
    <property type="entry name" value="MftR_C"/>
</dbReference>
<dbReference type="RefSeq" id="WP_123667599.1">
    <property type="nucleotide sequence ID" value="NZ_RJKE01000001.1"/>
</dbReference>
<dbReference type="Gene3D" id="1.10.357.10">
    <property type="entry name" value="Tetracycline Repressor, domain 2"/>
    <property type="match status" value="1"/>
</dbReference>
<keyword evidence="7" id="KW-1185">Reference proteome</keyword>
<dbReference type="PROSITE" id="PS50977">
    <property type="entry name" value="HTH_TETR_2"/>
    <property type="match status" value="1"/>
</dbReference>
<dbReference type="InterPro" id="IPR009057">
    <property type="entry name" value="Homeodomain-like_sf"/>
</dbReference>
<evidence type="ECO:0000313" key="6">
    <source>
        <dbReference type="EMBL" id="ROO88346.1"/>
    </source>
</evidence>
<dbReference type="PANTHER" id="PTHR30055:SF238">
    <property type="entry name" value="MYCOFACTOCIN BIOSYNTHESIS TRANSCRIPTIONAL REGULATOR MFTR-RELATED"/>
    <property type="match status" value="1"/>
</dbReference>
<evidence type="ECO:0000256" key="1">
    <source>
        <dbReference type="ARBA" id="ARBA00023015"/>
    </source>
</evidence>
<protein>
    <submittedName>
        <fullName evidence="6">TetR family transcriptional regulator</fullName>
    </submittedName>
</protein>
<dbReference type="Pfam" id="PF17754">
    <property type="entry name" value="TetR_C_14"/>
    <property type="match status" value="1"/>
</dbReference>
<dbReference type="SUPFAM" id="SSF46689">
    <property type="entry name" value="Homeodomain-like"/>
    <property type="match status" value="1"/>
</dbReference>
<accession>A0A3N1D4E1</accession>
<organism evidence="6 7">
    <name type="scientific">Actinocorallia herbida</name>
    <dbReference type="NCBI Taxonomy" id="58109"/>
    <lineage>
        <taxon>Bacteria</taxon>
        <taxon>Bacillati</taxon>
        <taxon>Actinomycetota</taxon>
        <taxon>Actinomycetes</taxon>
        <taxon>Streptosporangiales</taxon>
        <taxon>Thermomonosporaceae</taxon>
        <taxon>Actinocorallia</taxon>
    </lineage>
</organism>